<keyword evidence="13" id="KW-1185">Reference proteome</keyword>
<comment type="function">
    <text evidence="11">Component of the ubiquinol-cytochrome c oxidoreductase, a multisubunit transmembrane complex that is part of the mitochondrial electron transport chain which drives oxidative phosphorylation.</text>
</comment>
<evidence type="ECO:0000256" key="7">
    <source>
        <dbReference type="ARBA" id="ARBA00022982"/>
    </source>
</evidence>
<dbReference type="EMBL" id="OU963863">
    <property type="protein sequence ID" value="CAH0384764.1"/>
    <property type="molecule type" value="Genomic_DNA"/>
</dbReference>
<evidence type="ECO:0000256" key="10">
    <source>
        <dbReference type="ARBA" id="ARBA00038521"/>
    </source>
</evidence>
<comment type="subcellular location">
    <subcellularLocation>
        <location evidence="1">Mitochondrion inner membrane</location>
        <topology evidence="1">Peripheral membrane protein</topology>
        <orientation evidence="1">Matrix side</orientation>
    </subcellularLocation>
</comment>
<evidence type="ECO:0000256" key="1">
    <source>
        <dbReference type="ARBA" id="ARBA00004443"/>
    </source>
</evidence>
<name>A0A9P0EYU3_BEMTA</name>
<evidence type="ECO:0000256" key="9">
    <source>
        <dbReference type="ARBA" id="ARBA00023136"/>
    </source>
</evidence>
<dbReference type="InterPro" id="IPR003197">
    <property type="entry name" value="QCR7"/>
</dbReference>
<dbReference type="PIRSF" id="PIRSF000022">
    <property type="entry name" value="Bc1_14K"/>
    <property type="match status" value="1"/>
</dbReference>
<evidence type="ECO:0000256" key="3">
    <source>
        <dbReference type="ARBA" id="ARBA00016323"/>
    </source>
</evidence>
<keyword evidence="7 11" id="KW-0249">Electron transport</keyword>
<dbReference type="AlphaFoldDB" id="A0A9P0EYU3"/>
<evidence type="ECO:0000256" key="5">
    <source>
        <dbReference type="ARBA" id="ARBA00022660"/>
    </source>
</evidence>
<evidence type="ECO:0000313" key="13">
    <source>
        <dbReference type="Proteomes" id="UP001152759"/>
    </source>
</evidence>
<dbReference type="OrthoDB" id="425749at2759"/>
<dbReference type="Gene3D" id="1.10.1090.10">
    <property type="entry name" value="Cytochrome b-c1 complex subunit 7"/>
    <property type="match status" value="1"/>
</dbReference>
<organism evidence="12 13">
    <name type="scientific">Bemisia tabaci</name>
    <name type="common">Sweetpotato whitefly</name>
    <name type="synonym">Aleurodes tabaci</name>
    <dbReference type="NCBI Taxonomy" id="7038"/>
    <lineage>
        <taxon>Eukaryota</taxon>
        <taxon>Metazoa</taxon>
        <taxon>Ecdysozoa</taxon>
        <taxon>Arthropoda</taxon>
        <taxon>Hexapoda</taxon>
        <taxon>Insecta</taxon>
        <taxon>Pterygota</taxon>
        <taxon>Neoptera</taxon>
        <taxon>Paraneoptera</taxon>
        <taxon>Hemiptera</taxon>
        <taxon>Sternorrhyncha</taxon>
        <taxon>Aleyrodoidea</taxon>
        <taxon>Aleyrodidae</taxon>
        <taxon>Aleyrodinae</taxon>
        <taxon>Bemisia</taxon>
    </lineage>
</organism>
<protein>
    <recommendedName>
        <fullName evidence="3 11">Cytochrome b-c1 complex subunit 7</fullName>
    </recommendedName>
</protein>
<sequence length="116" mass="13910">MSVAYGRAFGRAPKFSHSLRKWAWSISGFKEYGLYHDDALHVDPIVEKALTRIPEDVRNARNHRIIRATQLSLMQRILPKEEWTTFEDDQKNRYLWKAIHDVVKEIDEENHWDKKY</sequence>
<dbReference type="GO" id="GO:0005743">
    <property type="term" value="C:mitochondrial inner membrane"/>
    <property type="evidence" value="ECO:0007669"/>
    <property type="project" value="UniProtKB-SubCell"/>
</dbReference>
<evidence type="ECO:0000256" key="2">
    <source>
        <dbReference type="ARBA" id="ARBA00008554"/>
    </source>
</evidence>
<keyword evidence="4 11" id="KW-0813">Transport</keyword>
<dbReference type="PANTHER" id="PTHR12022:SF0">
    <property type="entry name" value="CYTOCHROME B-C1 COMPLEX SUBUNIT 7"/>
    <property type="match status" value="1"/>
</dbReference>
<evidence type="ECO:0000256" key="4">
    <source>
        <dbReference type="ARBA" id="ARBA00022448"/>
    </source>
</evidence>
<proteinExistence type="inferred from homology"/>
<evidence type="ECO:0000256" key="6">
    <source>
        <dbReference type="ARBA" id="ARBA00022792"/>
    </source>
</evidence>
<dbReference type="GO" id="GO:0006122">
    <property type="term" value="P:mitochondrial electron transport, ubiquinol to cytochrome c"/>
    <property type="evidence" value="ECO:0007669"/>
    <property type="project" value="InterPro"/>
</dbReference>
<dbReference type="GO" id="GO:0045275">
    <property type="term" value="C:respiratory chain complex III"/>
    <property type="evidence" value="ECO:0007669"/>
    <property type="project" value="InterPro"/>
</dbReference>
<dbReference type="KEGG" id="btab:109040650"/>
<accession>A0A9P0EYU3</accession>
<dbReference type="InterPro" id="IPR036544">
    <property type="entry name" value="QCR7_sf"/>
</dbReference>
<reference evidence="12" key="1">
    <citation type="submission" date="2021-12" db="EMBL/GenBank/DDBJ databases">
        <authorList>
            <person name="King R."/>
        </authorList>
    </citation>
    <scope>NUCLEOTIDE SEQUENCE</scope>
</reference>
<dbReference type="Pfam" id="PF02271">
    <property type="entry name" value="UCR_14kD"/>
    <property type="match status" value="1"/>
</dbReference>
<evidence type="ECO:0000256" key="11">
    <source>
        <dbReference type="PIRNR" id="PIRNR000022"/>
    </source>
</evidence>
<keyword evidence="9 11" id="KW-0472">Membrane</keyword>
<comment type="similarity">
    <text evidence="2 11">Belongs to the UQCRB/QCR7 family.</text>
</comment>
<keyword evidence="5 11" id="KW-0679">Respiratory chain</keyword>
<evidence type="ECO:0000256" key="8">
    <source>
        <dbReference type="ARBA" id="ARBA00023128"/>
    </source>
</evidence>
<gene>
    <name evidence="12" type="ORF">BEMITA_LOCUS4059</name>
</gene>
<dbReference type="SUPFAM" id="SSF81524">
    <property type="entry name" value="14 kDa protein of cytochrome bc1 complex (Ubiquinol-cytochrome c reductase)"/>
    <property type="match status" value="1"/>
</dbReference>
<dbReference type="Proteomes" id="UP001152759">
    <property type="component" value="Chromosome 2"/>
</dbReference>
<evidence type="ECO:0000313" key="12">
    <source>
        <dbReference type="EMBL" id="CAH0384764.1"/>
    </source>
</evidence>
<comment type="subunit">
    <text evidence="10">Component of the ubiquinol-cytochrome c oxidoreductase (cytochrome b-c1 complex, complex III, CIII), a multisubunit enzyme composed of 3 respiratory subunits cytochrome b, cytochrome c1 and Rieske protein, 2 core protein subunits, and additional low-molecular weight protein subunits. The complex exists as an obligatory dimer and forms supercomplexes (SCs) in the inner mitochondrial membrane with cytochrome c oxidase (complex IV, CIV).</text>
</comment>
<keyword evidence="6 11" id="KW-0999">Mitochondrion inner membrane</keyword>
<dbReference type="PANTHER" id="PTHR12022">
    <property type="entry name" value="UBIQUINOL-CYTOCHROME C REDUCTASE COMPLEX 14 KD PROTEIN"/>
    <property type="match status" value="1"/>
</dbReference>
<keyword evidence="8 11" id="KW-0496">Mitochondrion</keyword>